<dbReference type="PROSITE" id="PS50164">
    <property type="entry name" value="GIY_YIG"/>
    <property type="match status" value="1"/>
</dbReference>
<organism evidence="2 3">
    <name type="scientific">Ooceraea biroi</name>
    <name type="common">Clonal raider ant</name>
    <name type="synonym">Cerapachys biroi</name>
    <dbReference type="NCBI Taxonomy" id="2015173"/>
    <lineage>
        <taxon>Eukaryota</taxon>
        <taxon>Metazoa</taxon>
        <taxon>Ecdysozoa</taxon>
        <taxon>Arthropoda</taxon>
        <taxon>Hexapoda</taxon>
        <taxon>Insecta</taxon>
        <taxon>Pterygota</taxon>
        <taxon>Neoptera</taxon>
        <taxon>Endopterygota</taxon>
        <taxon>Hymenoptera</taxon>
        <taxon>Apocrita</taxon>
        <taxon>Aculeata</taxon>
        <taxon>Formicoidea</taxon>
        <taxon>Formicidae</taxon>
        <taxon>Dorylinae</taxon>
        <taxon>Ooceraea</taxon>
    </lineage>
</organism>
<accession>A0A026WEP7</accession>
<dbReference type="AlphaFoldDB" id="A0A026WEP7"/>
<dbReference type="EMBL" id="KK107240">
    <property type="protein sequence ID" value="EZA54575.1"/>
    <property type="molecule type" value="Genomic_DNA"/>
</dbReference>
<feature type="domain" description="GIY-YIG" evidence="1">
    <location>
        <begin position="26"/>
        <end position="63"/>
    </location>
</feature>
<dbReference type="OMA" id="NCDSCYI"/>
<keyword evidence="3" id="KW-1185">Reference proteome</keyword>
<proteinExistence type="predicted"/>
<evidence type="ECO:0000313" key="2">
    <source>
        <dbReference type="EMBL" id="EZA54575.1"/>
    </source>
</evidence>
<dbReference type="InterPro" id="IPR035901">
    <property type="entry name" value="GIY-YIG_endonuc_sf"/>
</dbReference>
<gene>
    <name evidence="2" type="ORF">X777_05696</name>
</gene>
<dbReference type="Proteomes" id="UP000053097">
    <property type="component" value="Unassembled WGS sequence"/>
</dbReference>
<evidence type="ECO:0000313" key="3">
    <source>
        <dbReference type="Proteomes" id="UP000053097"/>
    </source>
</evidence>
<protein>
    <recommendedName>
        <fullName evidence="1">GIY-YIG domain-containing protein</fullName>
    </recommendedName>
</protein>
<sequence>DTIFSVTKKLDCFIKRGKDRLINGKQTSVVYKIDCTNCDSCYIGQTKRHLDTRIKEHISDIKK</sequence>
<reference evidence="2 3" key="1">
    <citation type="journal article" date="2014" name="Curr. Biol.">
        <title>The genome of the clonal raider ant Cerapachys biroi.</title>
        <authorList>
            <person name="Oxley P.R."/>
            <person name="Ji L."/>
            <person name="Fetter-Pruneda I."/>
            <person name="McKenzie S.K."/>
            <person name="Li C."/>
            <person name="Hu H."/>
            <person name="Zhang G."/>
            <person name="Kronauer D.J."/>
        </authorList>
    </citation>
    <scope>NUCLEOTIDE SEQUENCE [LARGE SCALE GENOMIC DNA]</scope>
</reference>
<feature type="non-terminal residue" evidence="2">
    <location>
        <position position="1"/>
    </location>
</feature>
<evidence type="ECO:0000259" key="1">
    <source>
        <dbReference type="PROSITE" id="PS50164"/>
    </source>
</evidence>
<dbReference type="InterPro" id="IPR000305">
    <property type="entry name" value="GIY-YIG_endonuc"/>
</dbReference>
<dbReference type="Gene3D" id="3.40.1440.10">
    <property type="entry name" value="GIY-YIG endonuclease"/>
    <property type="match status" value="1"/>
</dbReference>
<name>A0A026WEP7_OOCBI</name>